<accession>A0A8J3MW24</accession>
<dbReference type="AlphaFoldDB" id="A0A8J3MW24"/>
<comment type="caution">
    <text evidence="2">The sequence shown here is derived from an EMBL/GenBank/DDBJ whole genome shotgun (WGS) entry which is preliminary data.</text>
</comment>
<dbReference type="EMBL" id="BNJF01000003">
    <property type="protein sequence ID" value="GHO48253.1"/>
    <property type="molecule type" value="Genomic_DNA"/>
</dbReference>
<reference evidence="2" key="1">
    <citation type="submission" date="2020-10" db="EMBL/GenBank/DDBJ databases">
        <title>Taxonomic study of unclassified bacteria belonging to the class Ktedonobacteria.</title>
        <authorList>
            <person name="Yabe S."/>
            <person name="Wang C.M."/>
            <person name="Zheng Y."/>
            <person name="Sakai Y."/>
            <person name="Cavaletti L."/>
            <person name="Monciardini P."/>
            <person name="Donadio S."/>
        </authorList>
    </citation>
    <scope>NUCLEOTIDE SEQUENCE</scope>
    <source>
        <strain evidence="2">SOSP1-1</strain>
    </source>
</reference>
<sequence length="70" mass="7583">MFVGTHALRFSHKELLTRNPRHLSGYGNQGTRTGLPTAFPSTLHDSGNALARMASVPQSDGVSTTYPEEL</sequence>
<feature type="region of interest" description="Disordered" evidence="1">
    <location>
        <begin position="20"/>
        <end position="46"/>
    </location>
</feature>
<feature type="compositionally biased region" description="Polar residues" evidence="1">
    <location>
        <begin position="29"/>
        <end position="45"/>
    </location>
</feature>
<evidence type="ECO:0000256" key="1">
    <source>
        <dbReference type="SAM" id="MobiDB-lite"/>
    </source>
</evidence>
<evidence type="ECO:0000313" key="3">
    <source>
        <dbReference type="Proteomes" id="UP000612362"/>
    </source>
</evidence>
<organism evidence="2 3">
    <name type="scientific">Ktedonospora formicarum</name>
    <dbReference type="NCBI Taxonomy" id="2778364"/>
    <lineage>
        <taxon>Bacteria</taxon>
        <taxon>Bacillati</taxon>
        <taxon>Chloroflexota</taxon>
        <taxon>Ktedonobacteria</taxon>
        <taxon>Ktedonobacterales</taxon>
        <taxon>Ktedonobacteraceae</taxon>
        <taxon>Ktedonospora</taxon>
    </lineage>
</organism>
<protein>
    <submittedName>
        <fullName evidence="2">Uncharacterized protein</fullName>
    </submittedName>
</protein>
<proteinExistence type="predicted"/>
<gene>
    <name evidence="2" type="ORF">KSX_64160</name>
</gene>
<keyword evidence="3" id="KW-1185">Reference proteome</keyword>
<dbReference type="Proteomes" id="UP000612362">
    <property type="component" value="Unassembled WGS sequence"/>
</dbReference>
<name>A0A8J3MW24_9CHLR</name>
<evidence type="ECO:0000313" key="2">
    <source>
        <dbReference type="EMBL" id="GHO48253.1"/>
    </source>
</evidence>